<dbReference type="NCBIfam" id="TIGR00639">
    <property type="entry name" value="PurN"/>
    <property type="match status" value="1"/>
</dbReference>
<dbReference type="PANTHER" id="PTHR43369:SF2">
    <property type="entry name" value="PHOSPHORIBOSYLGLYCINAMIDE FORMYLTRANSFERASE"/>
    <property type="match status" value="1"/>
</dbReference>
<dbReference type="EMBL" id="CP014332">
    <property type="protein sequence ID" value="APS41150.1"/>
    <property type="molecule type" value="Genomic_DNA"/>
</dbReference>
<dbReference type="PROSITE" id="PS00373">
    <property type="entry name" value="GART"/>
    <property type="match status" value="1"/>
</dbReference>
<organism evidence="8 9">
    <name type="scientific">Weissella jogaejeotgali</name>
    <dbReference type="NCBI Taxonomy" id="1631871"/>
    <lineage>
        <taxon>Bacteria</taxon>
        <taxon>Bacillati</taxon>
        <taxon>Bacillota</taxon>
        <taxon>Bacilli</taxon>
        <taxon>Lactobacillales</taxon>
        <taxon>Lactobacillaceae</taxon>
        <taxon>Weissella</taxon>
    </lineage>
</organism>
<dbReference type="InterPro" id="IPR002376">
    <property type="entry name" value="Formyl_transf_N"/>
</dbReference>
<reference evidence="8 9" key="1">
    <citation type="submission" date="2016-02" db="EMBL/GenBank/DDBJ databases">
        <title>Complete Genome Sequence of Weissella jogaejeotgali FOL01.</title>
        <authorList>
            <person name="Lee J.-H."/>
            <person name="Ku H.-J."/>
        </authorList>
    </citation>
    <scope>NUCLEOTIDE SEQUENCE [LARGE SCALE GENOMIC DNA]</scope>
    <source>
        <strain evidence="8 9">FOL01</strain>
    </source>
</reference>
<comment type="catalytic activity">
    <reaction evidence="5 6">
        <text>N(1)-(5-phospho-beta-D-ribosyl)glycinamide + (6R)-10-formyltetrahydrofolate = N(2)-formyl-N(1)-(5-phospho-beta-D-ribosyl)glycinamide + (6S)-5,6,7,8-tetrahydrofolate + H(+)</text>
        <dbReference type="Rhea" id="RHEA:15053"/>
        <dbReference type="ChEBI" id="CHEBI:15378"/>
        <dbReference type="ChEBI" id="CHEBI:57453"/>
        <dbReference type="ChEBI" id="CHEBI:143788"/>
        <dbReference type="ChEBI" id="CHEBI:147286"/>
        <dbReference type="ChEBI" id="CHEBI:195366"/>
        <dbReference type="EC" id="2.1.2.2"/>
    </reaction>
</comment>
<dbReference type="Gene3D" id="3.40.50.170">
    <property type="entry name" value="Formyl transferase, N-terminal domain"/>
    <property type="match status" value="1"/>
</dbReference>
<dbReference type="CDD" id="cd08645">
    <property type="entry name" value="FMT_core_GART"/>
    <property type="match status" value="1"/>
</dbReference>
<evidence type="ECO:0000256" key="2">
    <source>
        <dbReference type="ARBA" id="ARBA00022679"/>
    </source>
</evidence>
<feature type="binding site" evidence="6">
    <location>
        <position position="111"/>
    </location>
    <ligand>
        <name>(6R)-10-formyltetrahydrofolate</name>
        <dbReference type="ChEBI" id="CHEBI:195366"/>
    </ligand>
</feature>
<evidence type="ECO:0000256" key="6">
    <source>
        <dbReference type="HAMAP-Rule" id="MF_01930"/>
    </source>
</evidence>
<evidence type="ECO:0000313" key="8">
    <source>
        <dbReference type="EMBL" id="APS41150.1"/>
    </source>
</evidence>
<sequence>MKSITKKIAIFASGEGSNFTALCQAFKREKMSVQVALLVCDHQNVPVLQRAKNEGVPTLAVNFRDYPDKASAEAIIAARLAAEQIDFILLAGYMRIIGPTLLAGYAGKMVNIHPALLPSFPGRQGIEDAYEAGVSTTGVTIHWVDAGVDSGRIIAQRQVPIYKTDQLTDLEQRIHQVEHKFYPSVVKELLEKGEF</sequence>
<dbReference type="KEGG" id="wjo:FOL01_0291"/>
<feature type="binding site" evidence="6">
    <location>
        <position position="69"/>
    </location>
    <ligand>
        <name>(6R)-10-formyltetrahydrofolate</name>
        <dbReference type="ChEBI" id="CHEBI:195366"/>
    </ligand>
</feature>
<dbReference type="InterPro" id="IPR004607">
    <property type="entry name" value="GART"/>
</dbReference>
<dbReference type="GO" id="GO:0005829">
    <property type="term" value="C:cytosol"/>
    <property type="evidence" value="ECO:0007669"/>
    <property type="project" value="TreeGrafter"/>
</dbReference>
<dbReference type="InterPro" id="IPR001555">
    <property type="entry name" value="GART_AS"/>
</dbReference>
<dbReference type="GO" id="GO:0006189">
    <property type="term" value="P:'de novo' IMP biosynthetic process"/>
    <property type="evidence" value="ECO:0007669"/>
    <property type="project" value="UniProtKB-UniRule"/>
</dbReference>
<evidence type="ECO:0000256" key="4">
    <source>
        <dbReference type="ARBA" id="ARBA00038440"/>
    </source>
</evidence>
<dbReference type="HAMAP" id="MF_01930">
    <property type="entry name" value="PurN"/>
    <property type="match status" value="1"/>
</dbReference>
<evidence type="ECO:0000313" key="9">
    <source>
        <dbReference type="Proteomes" id="UP000185473"/>
    </source>
</evidence>
<feature type="active site" description="Proton donor" evidence="6">
    <location>
        <position position="113"/>
    </location>
</feature>
<keyword evidence="3 6" id="KW-0658">Purine biosynthesis</keyword>
<feature type="binding site" evidence="6">
    <location>
        <begin position="16"/>
        <end position="18"/>
    </location>
    <ligand>
        <name>N(1)-(5-phospho-beta-D-ribosyl)glycinamide</name>
        <dbReference type="ChEBI" id="CHEBI:143788"/>
    </ligand>
</feature>
<feature type="domain" description="Formyl transferase N-terminal" evidence="7">
    <location>
        <begin position="6"/>
        <end position="186"/>
    </location>
</feature>
<dbReference type="EC" id="2.1.2.2" evidence="6"/>
<comment type="similarity">
    <text evidence="4 6">Belongs to the GART family.</text>
</comment>
<dbReference type="PANTHER" id="PTHR43369">
    <property type="entry name" value="PHOSPHORIBOSYLGLYCINAMIDE FORMYLTRANSFERASE"/>
    <property type="match status" value="1"/>
</dbReference>
<keyword evidence="9" id="KW-1185">Reference proteome</keyword>
<accession>A0A1L6R9H2</accession>
<dbReference type="RefSeq" id="WP_075268991.1">
    <property type="nucleotide sequence ID" value="NZ_CP014332.1"/>
</dbReference>
<dbReference type="GO" id="GO:0004644">
    <property type="term" value="F:phosphoribosylglycinamide formyltransferase activity"/>
    <property type="evidence" value="ECO:0007669"/>
    <property type="project" value="UniProtKB-UniRule"/>
</dbReference>
<name>A0A1L6R9H2_9LACO</name>
<evidence type="ECO:0000256" key="3">
    <source>
        <dbReference type="ARBA" id="ARBA00022755"/>
    </source>
</evidence>
<evidence type="ECO:0000256" key="5">
    <source>
        <dbReference type="ARBA" id="ARBA00047664"/>
    </source>
</evidence>
<keyword evidence="2 6" id="KW-0808">Transferase</keyword>
<dbReference type="OrthoDB" id="9806170at2"/>
<evidence type="ECO:0000256" key="1">
    <source>
        <dbReference type="ARBA" id="ARBA00005054"/>
    </source>
</evidence>
<dbReference type="STRING" id="1631871.FOL01_0291"/>
<dbReference type="UniPathway" id="UPA00074">
    <property type="reaction ID" value="UER00126"/>
</dbReference>
<protein>
    <recommendedName>
        <fullName evidence="6">Phosphoribosylglycinamide formyltransferase</fullName>
        <ecNumber evidence="6">2.1.2.2</ecNumber>
    </recommendedName>
    <alternativeName>
        <fullName evidence="6">5'-phosphoribosylglycinamide transformylase</fullName>
    </alternativeName>
    <alternativeName>
        <fullName evidence="6">GAR transformylase</fullName>
        <shortName evidence="6">GART</shortName>
    </alternativeName>
</protein>
<proteinExistence type="inferred from homology"/>
<dbReference type="AlphaFoldDB" id="A0A1L6R9H2"/>
<comment type="pathway">
    <text evidence="1 6">Purine metabolism; IMP biosynthesis via de novo pathway; N(2)-formyl-N(1)-(5-phospho-D-ribosyl)glycinamide from N(1)-(5-phospho-D-ribosyl)glycinamide (10-formyl THF route): step 1/1.</text>
</comment>
<dbReference type="SUPFAM" id="SSF53328">
    <property type="entry name" value="Formyltransferase"/>
    <property type="match status" value="1"/>
</dbReference>
<feature type="site" description="Raises pKa of active site His" evidence="6">
    <location>
        <position position="149"/>
    </location>
</feature>
<comment type="function">
    <text evidence="6">Catalyzes the transfer of a formyl group from 10-formyltetrahydrofolate to 5-phospho-ribosyl-glycinamide (GAR), producing 5-phospho-ribosyl-N-formylglycinamide (FGAR) and tetrahydrofolate.</text>
</comment>
<dbReference type="Proteomes" id="UP000185473">
    <property type="component" value="Chromosome"/>
</dbReference>
<gene>
    <name evidence="6" type="primary">purN</name>
    <name evidence="8" type="ORF">FOL01_0291</name>
</gene>
<feature type="binding site" evidence="6">
    <location>
        <begin position="94"/>
        <end position="97"/>
    </location>
    <ligand>
        <name>(6R)-10-formyltetrahydrofolate</name>
        <dbReference type="ChEBI" id="CHEBI:195366"/>
    </ligand>
</feature>
<dbReference type="InterPro" id="IPR036477">
    <property type="entry name" value="Formyl_transf_N_sf"/>
</dbReference>
<evidence type="ECO:0000259" key="7">
    <source>
        <dbReference type="Pfam" id="PF00551"/>
    </source>
</evidence>
<dbReference type="Pfam" id="PF00551">
    <property type="entry name" value="Formyl_trans_N"/>
    <property type="match status" value="1"/>
</dbReference>